<dbReference type="Proteomes" id="UP001357452">
    <property type="component" value="Unassembled WGS sequence"/>
</dbReference>
<organism evidence="1 2">
    <name type="scientific">Niabella digestorum</name>
    <dbReference type="NCBI Taxonomy" id="3117701"/>
    <lineage>
        <taxon>Bacteria</taxon>
        <taxon>Pseudomonadati</taxon>
        <taxon>Bacteroidota</taxon>
        <taxon>Chitinophagia</taxon>
        <taxon>Chitinophagales</taxon>
        <taxon>Chitinophagaceae</taxon>
        <taxon>Niabella</taxon>
    </lineage>
</organism>
<gene>
    <name evidence="1" type="ORF">V2H41_10365</name>
</gene>
<protein>
    <submittedName>
        <fullName evidence="1">Uncharacterized protein</fullName>
    </submittedName>
</protein>
<dbReference type="RefSeq" id="WP_330975082.1">
    <property type="nucleotide sequence ID" value="NZ_JAZGLY010000005.1"/>
</dbReference>
<comment type="caution">
    <text evidence="1">The sequence shown here is derived from an EMBL/GenBank/DDBJ whole genome shotgun (WGS) entry which is preliminary data.</text>
</comment>
<evidence type="ECO:0000313" key="1">
    <source>
        <dbReference type="EMBL" id="MEE6187675.1"/>
    </source>
</evidence>
<evidence type="ECO:0000313" key="2">
    <source>
        <dbReference type="Proteomes" id="UP001357452"/>
    </source>
</evidence>
<keyword evidence="2" id="KW-1185">Reference proteome</keyword>
<sequence>MKDIPSGSRKDKQLAASGRCEAVQYGKTKTSLNFGKKEYTLMMSEEASLRASVIKIILFGMFKNVKNGDVNIFIALNESI</sequence>
<proteinExistence type="predicted"/>
<reference evidence="1 2" key="1">
    <citation type="submission" date="2024-01" db="EMBL/GenBank/DDBJ databases">
        <title>Niabella digestum sp. nov., isolated from waste digestion system.</title>
        <authorList>
            <person name="Zhang L."/>
        </authorList>
    </citation>
    <scope>NUCLEOTIDE SEQUENCE [LARGE SCALE GENOMIC DNA]</scope>
    <source>
        <strain evidence="1 2">A18</strain>
    </source>
</reference>
<accession>A0ABU7RI32</accession>
<name>A0ABU7RI32_9BACT</name>
<dbReference type="EMBL" id="JAZGLY010000005">
    <property type="protein sequence ID" value="MEE6187675.1"/>
    <property type="molecule type" value="Genomic_DNA"/>
</dbReference>